<organism evidence="1 2">
    <name type="scientific">Liparis tanakae</name>
    <name type="common">Tanaka's snailfish</name>
    <dbReference type="NCBI Taxonomy" id="230148"/>
    <lineage>
        <taxon>Eukaryota</taxon>
        <taxon>Metazoa</taxon>
        <taxon>Chordata</taxon>
        <taxon>Craniata</taxon>
        <taxon>Vertebrata</taxon>
        <taxon>Euteleostomi</taxon>
        <taxon>Actinopterygii</taxon>
        <taxon>Neopterygii</taxon>
        <taxon>Teleostei</taxon>
        <taxon>Neoteleostei</taxon>
        <taxon>Acanthomorphata</taxon>
        <taxon>Eupercaria</taxon>
        <taxon>Perciformes</taxon>
        <taxon>Cottioidei</taxon>
        <taxon>Cottales</taxon>
        <taxon>Liparidae</taxon>
        <taxon>Liparis</taxon>
    </lineage>
</organism>
<protein>
    <submittedName>
        <fullName evidence="1">Uncharacterized protein</fullName>
    </submittedName>
</protein>
<gene>
    <name evidence="1" type="ORF">EYF80_021755</name>
</gene>
<evidence type="ECO:0000313" key="1">
    <source>
        <dbReference type="EMBL" id="TNN67963.1"/>
    </source>
</evidence>
<dbReference type="AlphaFoldDB" id="A0A4Z2HSK4"/>
<sequence length="76" mass="8556">MNLKNGRAVVWPAVESILKVGLSPRDCGRIPSSLLRGPKEEGRRERESWRHQSWAWTPGAVARSQLEPLPARVDNV</sequence>
<dbReference type="Proteomes" id="UP000314294">
    <property type="component" value="Unassembled WGS sequence"/>
</dbReference>
<reference evidence="1 2" key="1">
    <citation type="submission" date="2019-03" db="EMBL/GenBank/DDBJ databases">
        <title>First draft genome of Liparis tanakae, snailfish: a comprehensive survey of snailfish specific genes.</title>
        <authorList>
            <person name="Kim W."/>
            <person name="Song I."/>
            <person name="Jeong J.-H."/>
            <person name="Kim D."/>
            <person name="Kim S."/>
            <person name="Ryu S."/>
            <person name="Song J.Y."/>
            <person name="Lee S.K."/>
        </authorList>
    </citation>
    <scope>NUCLEOTIDE SEQUENCE [LARGE SCALE GENOMIC DNA]</scope>
    <source>
        <tissue evidence="1">Muscle</tissue>
    </source>
</reference>
<keyword evidence="2" id="KW-1185">Reference proteome</keyword>
<proteinExistence type="predicted"/>
<evidence type="ECO:0000313" key="2">
    <source>
        <dbReference type="Proteomes" id="UP000314294"/>
    </source>
</evidence>
<dbReference type="EMBL" id="SRLO01000196">
    <property type="protein sequence ID" value="TNN67963.1"/>
    <property type="molecule type" value="Genomic_DNA"/>
</dbReference>
<comment type="caution">
    <text evidence="1">The sequence shown here is derived from an EMBL/GenBank/DDBJ whole genome shotgun (WGS) entry which is preliminary data.</text>
</comment>
<accession>A0A4Z2HSK4</accession>
<name>A0A4Z2HSK4_9TELE</name>